<feature type="compositionally biased region" description="Gly residues" evidence="2">
    <location>
        <begin position="1306"/>
        <end position="1315"/>
    </location>
</feature>
<dbReference type="EMBL" id="MU005572">
    <property type="protein sequence ID" value="KAF2689392.1"/>
    <property type="molecule type" value="Genomic_DNA"/>
</dbReference>
<dbReference type="OrthoDB" id="5334309at2759"/>
<proteinExistence type="predicted"/>
<feature type="compositionally biased region" description="Polar residues" evidence="2">
    <location>
        <begin position="1319"/>
        <end position="1336"/>
    </location>
</feature>
<name>A0A6G1JFR4_9PLEO</name>
<gene>
    <name evidence="3" type="ORF">K458DRAFT_427565</name>
</gene>
<organism evidence="3 4">
    <name type="scientific">Lentithecium fluviatile CBS 122367</name>
    <dbReference type="NCBI Taxonomy" id="1168545"/>
    <lineage>
        <taxon>Eukaryota</taxon>
        <taxon>Fungi</taxon>
        <taxon>Dikarya</taxon>
        <taxon>Ascomycota</taxon>
        <taxon>Pezizomycotina</taxon>
        <taxon>Dothideomycetes</taxon>
        <taxon>Pleosporomycetidae</taxon>
        <taxon>Pleosporales</taxon>
        <taxon>Massarineae</taxon>
        <taxon>Lentitheciaceae</taxon>
        <taxon>Lentithecium</taxon>
    </lineage>
</organism>
<dbReference type="SUPFAM" id="SSF81296">
    <property type="entry name" value="E set domains"/>
    <property type="match status" value="1"/>
</dbReference>
<evidence type="ECO:0000313" key="3">
    <source>
        <dbReference type="EMBL" id="KAF2689392.1"/>
    </source>
</evidence>
<dbReference type="InterPro" id="IPR013783">
    <property type="entry name" value="Ig-like_fold"/>
</dbReference>
<feature type="repeat" description="Filamin" evidence="1">
    <location>
        <begin position="1980"/>
        <end position="2080"/>
    </location>
</feature>
<feature type="region of interest" description="Disordered" evidence="2">
    <location>
        <begin position="1304"/>
        <end position="1336"/>
    </location>
</feature>
<evidence type="ECO:0000256" key="1">
    <source>
        <dbReference type="PROSITE-ProRule" id="PRU00087"/>
    </source>
</evidence>
<dbReference type="InterPro" id="IPR017868">
    <property type="entry name" value="Filamin/ABP280_repeat-like"/>
</dbReference>
<keyword evidence="4" id="KW-1185">Reference proteome</keyword>
<evidence type="ECO:0000313" key="4">
    <source>
        <dbReference type="Proteomes" id="UP000799291"/>
    </source>
</evidence>
<accession>A0A6G1JFR4</accession>
<protein>
    <submittedName>
        <fullName evidence="3">Uncharacterized protein</fullName>
    </submittedName>
</protein>
<sequence>MASDASVTIESVVDSILDQTRDYLQFPSADDISSGKPSLVLDYRLNASIFVSLDVDWSLFAGFTLNNVSLTTDIDKCRDVAAVISVGLSATCTIGEQEFVVSGEIPSLTRDVPVAFLLRLQIADAQGYLNPHSFLNAFTSNTFSLAKEMKSLDSTLSDQIGADGAAERAWAAGATLLIERETNGTFSMKSLSIQFAANMSWALIPERIEIDSVSLQLQVSREAPTLPWHAQVMVKGDLLVGTDTAVNVSGRASITETVDLSLTISATPLSSVALDAILPRLLGTDKPVPYPEAELPPSLTFPTPGEPSFEVQLHLCKDGSGWFIEQAHAKLFPLMSQWGPPEQPNVFISSLFFLYDSKRDSSDIILPARARAFKHVFLFGGSLSLYGASLDASVIYQSEVATTTFTCILNGNKQVSLQDLVSDAIINPPGAMSAHNLGTAATAMPIPDSVPVDLDWGKLRMSGENKMCILDFKESELKRVRVKADFDVQWSVARSPLLPKLELINMGVLFDITNPIAADKTTLVRGYAYGKVLVADVSVFAFVAGIASPVARSFEIGLSVSSDPGSALGVGPQSIFGDILGKPVPASDWKLPLSFPEDAAVERVLEGSTSAEAFMSLRVSQTIPETEDKEFKNQIEAIKASIGVHGEWELLPGVKLQSVVFSILAIPPVGTNEQASYYAELAGEASGTLTSVDNTIYTVVLTACLQRSVDQSLRFQISVSAYLDKPEQSMPLSQFLKTGLIGLDKIDVLQDPSAKAVPSGLPTQPLQLMSLPAASCSLTVAKKDTSWEIDRLKARLEQNSPWIIVPEKLKVTRSCLELEILRPRAVDRMIRFFASATLTINSSINIDASISIEKFENSEDSLTLIVQSGSLPSILQQVVGFSIDVPETCPVLHSGYVFELKIVCKYSQKDSSWKIRTVSVCIWATPGTTWSLGGLVITDLLAEAFFDNIGTPESTTSLCFKGNATFLGTVAELRMTYSPQIMVVSLGTAVKATQIVGAFIPEGLNASSLSKLLLPESTGLSRYQDISTADAKLTFKYQGSGGWQPDTISVSLHSSDTWTLATDMLKATGLDLNIMLSGISSTKKELRALLQLKFEFKLPPPSEKCGTLLCSLVATENMLQGTINTTDCSLPRFLYVATAGFWIAPDWLDFPAITPQSLKMTIDFKKSTAEFLALCRDWSLAKTIPRLVSINGLGLRVSVRVSRPSSQFSASGTISGKAIVLNVEIPVSFELPYGPFKLFDIDVREAYKLAKRLYEALKDAKAVAEIVAQLAELEGAAEAAAGVFAALVAAGVAERVVQELIDEKFGGNGGSGNGGKPPASNQDDPTRDGNTINPAKQSWLTLGGSLQSAGPAGEMAELVVYPKDKYGNPLPINPAQLFLTRPEATVEPKDIPCQWNQIANGHQTFTARPSENCFLAVQYRSTSPLENRFKTKIQQEISRFSLVDSVLRVPDKVECERTAVAVFVPCDQFKQSRRGPSATPPLKVRFTNNEQNPAPQWDSQKGLVRRNDCALLPFTLCAPGTYTLCVYDDTSQVATSVIGVVAISPSDCILYGSGLCSGSLGEQVEVFIKLVDQYGNSFIPPSPEGLDIDVVLETPSIQGQSLIWSLRSDTISTTYTRPDTECEYSVSIFMDGELINDESTNLLATRQPINADVSKSICKFRSLTDLNTLKEPTFAVGDRIRGSITTFDSKGYRYRGGNLIYKVTWPSDFRDATLTMGLDGTSIAEATIAQSAPQNAEFTITVTKIDDQPTHAVGSPFSVPLKAARQLSFVTVFGSGLSPAQDSEAQISLKGRDQYQTPYKIRFESNCRMITCFPGSRPQYARDTGEATVSFHMPSVGAPPAAILVRPIEGASTFREMLFVVPVGPSGSPCALKSFVVWDRLTQTGTSRATLYVADSSGNRYYQGGSFIQVLSDPQAPSIILTLLQDNSDGSYTFDLLLPPEAFTSLSPLPSLRVLLDNELVGGKAIAFPLTPPPMVTAVASGPGLSSAKEGYLESFTISCLDTSGQLTSSGFQSASAHLILAGSDTPLVTECTVSSIQTGRIELSYRLPVSGSNTPVQDYNLHIMVNSRPLPESPFVVRAQCSEVDVDEAWRVTHYIVGQPPERWAVGLPRPWAMSNIESGETLLRALPSHPSQIDGSVELGLRLPSTEAWFQSGFVFSFDITIAGGPLKLTPKGASGPDQIFMQYTPDQNERVGGRCQWLWTASNKVAKVANPDNLIIGMVNPTTICFVYTSSANGALWTLHIFQAGQYIASTSWAPASNDTSTLPQPSLSLSRVKESESKVYISNVTTVPTKYPVEESFVESATETMLSEPWAAKYFDGPYDGTLVTGKGLEFDEWKMDGPSKAALKQERPSTYGCSITIYTFTVKEIADLRARSLVGPPPRLWFPPLSALFPGGWFDGQSLREAVNIRVNPEAKQTMIVMSGKDFSTSISNGELGYVNAKNEGIVQPQLKSWSVGVIWHSLRVYPPLQKVRDL</sequence>
<evidence type="ECO:0000256" key="2">
    <source>
        <dbReference type="SAM" id="MobiDB-lite"/>
    </source>
</evidence>
<reference evidence="3" key="1">
    <citation type="journal article" date="2020" name="Stud. Mycol.">
        <title>101 Dothideomycetes genomes: a test case for predicting lifestyles and emergence of pathogens.</title>
        <authorList>
            <person name="Haridas S."/>
            <person name="Albert R."/>
            <person name="Binder M."/>
            <person name="Bloem J."/>
            <person name="Labutti K."/>
            <person name="Salamov A."/>
            <person name="Andreopoulos B."/>
            <person name="Baker S."/>
            <person name="Barry K."/>
            <person name="Bills G."/>
            <person name="Bluhm B."/>
            <person name="Cannon C."/>
            <person name="Castanera R."/>
            <person name="Culley D."/>
            <person name="Daum C."/>
            <person name="Ezra D."/>
            <person name="Gonzalez J."/>
            <person name="Henrissat B."/>
            <person name="Kuo A."/>
            <person name="Liang C."/>
            <person name="Lipzen A."/>
            <person name="Lutzoni F."/>
            <person name="Magnuson J."/>
            <person name="Mondo S."/>
            <person name="Nolan M."/>
            <person name="Ohm R."/>
            <person name="Pangilinan J."/>
            <person name="Park H.-J."/>
            <person name="Ramirez L."/>
            <person name="Alfaro M."/>
            <person name="Sun H."/>
            <person name="Tritt A."/>
            <person name="Yoshinaga Y."/>
            <person name="Zwiers L.-H."/>
            <person name="Turgeon B."/>
            <person name="Goodwin S."/>
            <person name="Spatafora J."/>
            <person name="Crous P."/>
            <person name="Grigoriev I."/>
        </authorList>
    </citation>
    <scope>NUCLEOTIDE SEQUENCE</scope>
    <source>
        <strain evidence="3">CBS 122367</strain>
    </source>
</reference>
<dbReference type="PROSITE" id="PS50194">
    <property type="entry name" value="FILAMIN_REPEAT"/>
    <property type="match status" value="1"/>
</dbReference>
<dbReference type="InterPro" id="IPR014756">
    <property type="entry name" value="Ig_E-set"/>
</dbReference>
<dbReference type="Proteomes" id="UP000799291">
    <property type="component" value="Unassembled WGS sequence"/>
</dbReference>
<dbReference type="Gene3D" id="2.60.40.10">
    <property type="entry name" value="Immunoglobulins"/>
    <property type="match status" value="2"/>
</dbReference>